<feature type="domain" description="Sulfatase N-terminal" evidence="2">
    <location>
        <begin position="120"/>
        <end position="417"/>
    </location>
</feature>
<dbReference type="STRING" id="443610.VE25_05005"/>
<keyword evidence="1" id="KW-0472">Membrane</keyword>
<feature type="transmembrane region" description="Helical" evidence="1">
    <location>
        <begin position="58"/>
        <end position="80"/>
    </location>
</feature>
<accession>A0A0F5FVK4</accession>
<organism evidence="3 4">
    <name type="scientific">Devosia geojensis</name>
    <dbReference type="NCBI Taxonomy" id="443610"/>
    <lineage>
        <taxon>Bacteria</taxon>
        <taxon>Pseudomonadati</taxon>
        <taxon>Pseudomonadota</taxon>
        <taxon>Alphaproteobacteria</taxon>
        <taxon>Hyphomicrobiales</taxon>
        <taxon>Devosiaceae</taxon>
        <taxon>Devosia</taxon>
    </lineage>
</organism>
<dbReference type="SUPFAM" id="SSF53649">
    <property type="entry name" value="Alkaline phosphatase-like"/>
    <property type="match status" value="1"/>
</dbReference>
<dbReference type="EMBL" id="JZEX01000056">
    <property type="protein sequence ID" value="KKB12916.1"/>
    <property type="molecule type" value="Genomic_DNA"/>
</dbReference>
<protein>
    <recommendedName>
        <fullName evidence="2">Sulfatase N-terminal domain-containing protein</fullName>
    </recommendedName>
</protein>
<evidence type="ECO:0000259" key="2">
    <source>
        <dbReference type="Pfam" id="PF00884"/>
    </source>
</evidence>
<evidence type="ECO:0000256" key="1">
    <source>
        <dbReference type="SAM" id="Phobius"/>
    </source>
</evidence>
<evidence type="ECO:0000313" key="4">
    <source>
        <dbReference type="Proteomes" id="UP000033632"/>
    </source>
</evidence>
<proteinExistence type="predicted"/>
<dbReference type="Gene3D" id="3.40.720.10">
    <property type="entry name" value="Alkaline Phosphatase, subunit A"/>
    <property type="match status" value="1"/>
</dbReference>
<dbReference type="Proteomes" id="UP000033632">
    <property type="component" value="Unassembled WGS sequence"/>
</dbReference>
<feature type="transmembrane region" description="Helical" evidence="1">
    <location>
        <begin position="36"/>
        <end position="52"/>
    </location>
</feature>
<evidence type="ECO:0000313" key="3">
    <source>
        <dbReference type="EMBL" id="KKB12916.1"/>
    </source>
</evidence>
<keyword evidence="1" id="KW-0812">Transmembrane</keyword>
<dbReference type="PATRIC" id="fig|443610.3.peg.3490"/>
<dbReference type="Pfam" id="PF00884">
    <property type="entry name" value="Sulfatase"/>
    <property type="match status" value="1"/>
</dbReference>
<keyword evidence="1" id="KW-1133">Transmembrane helix</keyword>
<keyword evidence="4" id="KW-1185">Reference proteome</keyword>
<gene>
    <name evidence="3" type="ORF">VE25_05005</name>
</gene>
<sequence>MAIVAVWMYVAFYGLAPNFGSLDGRPLDFAAYEQRGWFELALLLAGLVFAVISGKRFIVPLTIAAALFAVVNAVQVLTAIDWGRQPLTSGAATAADLTASNDFVTSAARTLRIPELSSSRNIIVIVLDTFQNDVLESIVRTDSVIANALEGFTIYTNAMGHFPFTQLSIGAVLRGEVYDGRETIPAYLERTNAQKLPAILSGAGYEVDLLPLHSRHAFLAGRVSRCRAYAEVVDLFLFRQVPLLLKRAVYDDGQFVVTRNCPQATPVTEQEQDLEVLSRISQHLVVSREQPTFKWIHLWGMHPPARLDADCSGTESHFDGASVRAQGRCILGKMADILDQLKAEGVYDNSQIFLISDHGSLLGFIENQENSSVPLRVRSSAHPTIAFKDFGATGPLEFDGSPVVLADIYPTILKAVGVSTDKLALNELFEGQHRERFYTFYKSAAEATQERLSRADTFTISGNVRDNAAWSVEPSEIANIPLGRIDLGTDEALVSANYAFSTEAAGAGYSWVLSNPATVDGVLPEADTLAISARVLSPHEGQEIRVSVNGREVALWQISTVNGWETFETTVSLDQRELGAPGVIALDILIIEPINNSTRPLGVLVDWINVEGK</sequence>
<dbReference type="InterPro" id="IPR000917">
    <property type="entry name" value="Sulfatase_N"/>
</dbReference>
<name>A0A0F5FVK4_9HYPH</name>
<comment type="caution">
    <text evidence="3">The sequence shown here is derived from an EMBL/GenBank/DDBJ whole genome shotgun (WGS) entry which is preliminary data.</text>
</comment>
<reference evidence="3 4" key="1">
    <citation type="submission" date="2015-03" db="EMBL/GenBank/DDBJ databases">
        <authorList>
            <person name="Hassan Y.I."/>
            <person name="Lepp D."/>
            <person name="Li X.-Z."/>
            <person name="Zhou T."/>
        </authorList>
    </citation>
    <scope>NUCLEOTIDE SEQUENCE [LARGE SCALE GENOMIC DNA]</scope>
    <source>
        <strain evidence="3 4">BD-c194</strain>
    </source>
</reference>
<dbReference type="InterPro" id="IPR017850">
    <property type="entry name" value="Alkaline_phosphatase_core_sf"/>
</dbReference>
<dbReference type="AlphaFoldDB" id="A0A0F5FVK4"/>
<feature type="transmembrane region" description="Helical" evidence="1">
    <location>
        <begin position="6"/>
        <end position="24"/>
    </location>
</feature>